<feature type="transmembrane region" description="Helical" evidence="6">
    <location>
        <begin position="111"/>
        <end position="131"/>
    </location>
</feature>
<evidence type="ECO:0000256" key="6">
    <source>
        <dbReference type="SAM" id="Phobius"/>
    </source>
</evidence>
<protein>
    <submittedName>
        <fullName evidence="7">Inorganic phosphate transporter</fullName>
    </submittedName>
</protein>
<comment type="subcellular location">
    <subcellularLocation>
        <location evidence="1">Membrane</location>
        <topology evidence="1">Multi-pass membrane protein</topology>
    </subcellularLocation>
</comment>
<feature type="transmembrane region" description="Helical" evidence="6">
    <location>
        <begin position="46"/>
        <end position="65"/>
    </location>
</feature>
<reference evidence="7 8" key="1">
    <citation type="journal article" date="2019" name="Microorganisms">
        <title>Paenibacillus lutrae sp. nov., A Chitinolytic Species Isolated from A River Otter in Castril Natural Park, Granada, Spain.</title>
        <authorList>
            <person name="Rodriguez M."/>
            <person name="Reina J.C."/>
            <person name="Bejar V."/>
            <person name="Llamas I."/>
        </authorList>
    </citation>
    <scope>NUCLEOTIDE SEQUENCE [LARGE SCALE GENOMIC DNA]</scope>
    <source>
        <strain evidence="7 8">N10</strain>
    </source>
</reference>
<dbReference type="RefSeq" id="WP_157335425.1">
    <property type="nucleotide sequence ID" value="NZ_RHLK01000005.1"/>
</dbReference>
<dbReference type="GO" id="GO:0016020">
    <property type="term" value="C:membrane"/>
    <property type="evidence" value="ECO:0007669"/>
    <property type="project" value="UniProtKB-SubCell"/>
</dbReference>
<sequence length="337" mass="35795">MTTSVIITLIAIVFLALAFDFINGFHDTANAVATSISTRALSPRTAIIMAAILNFVGAVLSTGVAKTIGSGIAEPNDLPHGEYMVIAALLSAIFWNLLTWYYAIPSSSSHTLIGSLIGAVMAGAGIEALKWGGIGKIVLILILSPIAAFVAGFLIMLLIKYIVIWTGNKSRSKLNRVFKFFQIISAALLSFSHGGNDAQKAMGIIVFGLVAADVHTGTDVPLWVKIAAATAMGLGTSIGGYKIIKTVSRNLTKIEPINGFASDLTSSIVIQSSTLMGMPLSTTHVISSSIIGTGSVLRFHEVKWGTVTKMLITWVITIPISVVLSYLIYTVMFKLFL</sequence>
<dbReference type="InterPro" id="IPR001204">
    <property type="entry name" value="Phos_transporter"/>
</dbReference>
<dbReference type="Pfam" id="PF01384">
    <property type="entry name" value="PHO4"/>
    <property type="match status" value="1"/>
</dbReference>
<dbReference type="GO" id="GO:0005315">
    <property type="term" value="F:phosphate transmembrane transporter activity"/>
    <property type="evidence" value="ECO:0007669"/>
    <property type="project" value="InterPro"/>
</dbReference>
<organism evidence="7 8">
    <name type="scientific">Paenibacillus lutrae</name>
    <dbReference type="NCBI Taxonomy" id="2078573"/>
    <lineage>
        <taxon>Bacteria</taxon>
        <taxon>Bacillati</taxon>
        <taxon>Bacillota</taxon>
        <taxon>Bacilli</taxon>
        <taxon>Bacillales</taxon>
        <taxon>Paenibacillaceae</taxon>
        <taxon>Paenibacillus</taxon>
    </lineage>
</organism>
<feature type="transmembrane region" description="Helical" evidence="6">
    <location>
        <begin position="311"/>
        <end position="332"/>
    </location>
</feature>
<evidence type="ECO:0000256" key="3">
    <source>
        <dbReference type="ARBA" id="ARBA00022692"/>
    </source>
</evidence>
<evidence type="ECO:0000256" key="1">
    <source>
        <dbReference type="ARBA" id="ARBA00004141"/>
    </source>
</evidence>
<dbReference type="EMBL" id="RHLK01000005">
    <property type="protein sequence ID" value="MVO99999.1"/>
    <property type="molecule type" value="Genomic_DNA"/>
</dbReference>
<name>A0A7X3FHZ6_9BACL</name>
<evidence type="ECO:0000256" key="4">
    <source>
        <dbReference type="ARBA" id="ARBA00022989"/>
    </source>
</evidence>
<dbReference type="GO" id="GO:0035435">
    <property type="term" value="P:phosphate ion transmembrane transport"/>
    <property type="evidence" value="ECO:0007669"/>
    <property type="project" value="TreeGrafter"/>
</dbReference>
<feature type="transmembrane region" description="Helical" evidence="6">
    <location>
        <begin position="137"/>
        <end position="165"/>
    </location>
</feature>
<keyword evidence="8" id="KW-1185">Reference proteome</keyword>
<feature type="transmembrane region" description="Helical" evidence="6">
    <location>
        <begin position="85"/>
        <end position="104"/>
    </location>
</feature>
<feature type="transmembrane region" description="Helical" evidence="6">
    <location>
        <begin position="177"/>
        <end position="194"/>
    </location>
</feature>
<comment type="caution">
    <text evidence="7">The sequence shown here is derived from an EMBL/GenBank/DDBJ whole genome shotgun (WGS) entry which is preliminary data.</text>
</comment>
<keyword evidence="5 6" id="KW-0472">Membrane</keyword>
<feature type="transmembrane region" description="Helical" evidence="6">
    <location>
        <begin position="6"/>
        <end position="25"/>
    </location>
</feature>
<gene>
    <name evidence="7" type="ORF">EDM21_10810</name>
</gene>
<dbReference type="OrthoDB" id="9779554at2"/>
<evidence type="ECO:0000256" key="2">
    <source>
        <dbReference type="ARBA" id="ARBA00022448"/>
    </source>
</evidence>
<keyword evidence="4 6" id="KW-1133">Transmembrane helix</keyword>
<dbReference type="AlphaFoldDB" id="A0A7X3FHZ6"/>
<feature type="transmembrane region" description="Helical" evidence="6">
    <location>
        <begin position="222"/>
        <end position="244"/>
    </location>
</feature>
<evidence type="ECO:0000256" key="5">
    <source>
        <dbReference type="ARBA" id="ARBA00023136"/>
    </source>
</evidence>
<dbReference type="PANTHER" id="PTHR11101:SF80">
    <property type="entry name" value="PHOSPHATE TRANSPORTER"/>
    <property type="match status" value="1"/>
</dbReference>
<evidence type="ECO:0000313" key="8">
    <source>
        <dbReference type="Proteomes" id="UP000490800"/>
    </source>
</evidence>
<dbReference type="PANTHER" id="PTHR11101">
    <property type="entry name" value="PHOSPHATE TRANSPORTER"/>
    <property type="match status" value="1"/>
</dbReference>
<keyword evidence="3 6" id="KW-0812">Transmembrane</keyword>
<accession>A0A7X3FHZ6</accession>
<keyword evidence="2" id="KW-0813">Transport</keyword>
<proteinExistence type="predicted"/>
<evidence type="ECO:0000313" key="7">
    <source>
        <dbReference type="EMBL" id="MVO99999.1"/>
    </source>
</evidence>
<dbReference type="Proteomes" id="UP000490800">
    <property type="component" value="Unassembled WGS sequence"/>
</dbReference>